<evidence type="ECO:0000256" key="1">
    <source>
        <dbReference type="SAM" id="MobiDB-lite"/>
    </source>
</evidence>
<proteinExistence type="predicted"/>
<keyword evidence="2" id="KW-0472">Membrane</keyword>
<feature type="region of interest" description="Disordered" evidence="1">
    <location>
        <begin position="373"/>
        <end position="440"/>
    </location>
</feature>
<dbReference type="Proteomes" id="UP001444661">
    <property type="component" value="Unassembled WGS sequence"/>
</dbReference>
<accession>A0ABR1SDR6</accession>
<comment type="caution">
    <text evidence="4">The sequence shown here is derived from an EMBL/GenBank/DDBJ whole genome shotgun (WGS) entry which is preliminary data.</text>
</comment>
<feature type="signal peptide" evidence="3">
    <location>
        <begin position="1"/>
        <end position="16"/>
    </location>
</feature>
<evidence type="ECO:0000256" key="2">
    <source>
        <dbReference type="SAM" id="Phobius"/>
    </source>
</evidence>
<evidence type="ECO:0000256" key="3">
    <source>
        <dbReference type="SAM" id="SignalP"/>
    </source>
</evidence>
<organism evidence="4 5">
    <name type="scientific">Apiospora rasikravindrae</name>
    <dbReference type="NCBI Taxonomy" id="990691"/>
    <lineage>
        <taxon>Eukaryota</taxon>
        <taxon>Fungi</taxon>
        <taxon>Dikarya</taxon>
        <taxon>Ascomycota</taxon>
        <taxon>Pezizomycotina</taxon>
        <taxon>Sordariomycetes</taxon>
        <taxon>Xylariomycetidae</taxon>
        <taxon>Amphisphaeriales</taxon>
        <taxon>Apiosporaceae</taxon>
        <taxon>Apiospora</taxon>
    </lineage>
</organism>
<feature type="compositionally biased region" description="Basic and acidic residues" evidence="1">
    <location>
        <begin position="373"/>
        <end position="397"/>
    </location>
</feature>
<reference evidence="4 5" key="1">
    <citation type="submission" date="2023-01" db="EMBL/GenBank/DDBJ databases">
        <title>Analysis of 21 Apiospora genomes using comparative genomics revels a genus with tremendous synthesis potential of carbohydrate active enzymes and secondary metabolites.</title>
        <authorList>
            <person name="Sorensen T."/>
        </authorList>
    </citation>
    <scope>NUCLEOTIDE SEQUENCE [LARGE SCALE GENOMIC DNA]</scope>
    <source>
        <strain evidence="4 5">CBS 33761</strain>
    </source>
</reference>
<feature type="transmembrane region" description="Helical" evidence="2">
    <location>
        <begin position="227"/>
        <end position="253"/>
    </location>
</feature>
<protein>
    <submittedName>
        <fullName evidence="4">Centromere/microtubule binding protein cbf5-like protein</fullName>
    </submittedName>
</protein>
<keyword evidence="2" id="KW-1133">Transmembrane helix</keyword>
<keyword evidence="5" id="KW-1185">Reference proteome</keyword>
<gene>
    <name evidence="4" type="ORF">PG993_011278</name>
</gene>
<name>A0ABR1SDR6_9PEZI</name>
<keyword evidence="3" id="KW-0732">Signal</keyword>
<dbReference type="EMBL" id="JAQQWK010000010">
    <property type="protein sequence ID" value="KAK8029987.1"/>
    <property type="molecule type" value="Genomic_DNA"/>
</dbReference>
<feature type="chain" id="PRO_5045915615" evidence="3">
    <location>
        <begin position="17"/>
        <end position="440"/>
    </location>
</feature>
<keyword evidence="2" id="KW-0812">Transmembrane</keyword>
<feature type="region of interest" description="Disordered" evidence="1">
    <location>
        <begin position="330"/>
        <end position="351"/>
    </location>
</feature>
<evidence type="ECO:0000313" key="4">
    <source>
        <dbReference type="EMBL" id="KAK8029987.1"/>
    </source>
</evidence>
<sequence>MGRLIAFAALARLSSAILVAKNSPCGTKCGNVLDSTNADDLVCTRGDYSASAGSVWKSCLECEMSSDYTTLVHGSNTTDLQFALLNMRHAIDGCLFHGSSVFSTSCGALQDSIEYNALASNSTAFGYCSTWGEDDVVSRCGDCLKDLDGGRFLRNCVLPLARILHIASLTRLSDIQVLDGACRMKPSAGITLSLEGEIFSETDIVNVTLPRATSEFRNHGPSGPLSLGAIVGVVIGGVLAILAIMGCCVVMNGKRRRKAFLRKREAQHKNWPSPPAGGEMFETPVSQRPLRNWDGSPVSQRPLRSWDESPISAVTENTYPGRYFSPYSSQFTSPVSAADRPGTGGDHQHMGWPAEKAQHQNYNNIGVAISPESEHGHNAFWGDKKGKDKMQQQHDGYELQEGVSSAGGYTGHHEPQQHQQYHENTAPVLEHPGYGRRSRE</sequence>
<evidence type="ECO:0000313" key="5">
    <source>
        <dbReference type="Proteomes" id="UP001444661"/>
    </source>
</evidence>